<dbReference type="Proteomes" id="UP000198852">
    <property type="component" value="Unassembled WGS sequence"/>
</dbReference>
<evidence type="ECO:0000256" key="5">
    <source>
        <dbReference type="ARBA" id="ARBA00022984"/>
    </source>
</evidence>
<keyword evidence="7 8" id="KW-0472">Membrane</keyword>
<sequence length="541" mass="56291">MVDQADADVRRPSLARASAAMAVATATSRVSGLLAKVLLVVVLGLGVVNDSYTVANTLPTVVNELLLGGVLTSIAVPLLVRAQQQGPKQGESYAQWMITMGGVLLVVATAVAVACAGLLTALYLGADTRANAELTTAFAYLLLPGIVCYGMSALLQAILNVRGVFGVPAWAPVCNNLVVIATVVVYALVPGEISTDPVRIGEPKLLILGLGTLAGITTQLLVMVISLRRSGFRYRWRWGWDRRLSEFGGLAGWVVLYTLISQAGMVVITRVTAQGTPGSVATFNYAWLLSQVPYGVLGVSLLTALMPRISEAAAAGRTREFVDDVAWGTRMTAVLLMPVSALLVVAGGPLSVAFFSLGASDVTAAGRLGWALVAAAAGVVPFGITMLQLRAFYAMHDARTPTWINVIMVVVRSALCYLVLATVRPEDLVLGVTAAMSASFLLGAVVGQVWLRARVGSLSTGTTVVGCLRALVAGAAGAVCSLALVAGARAVTGPLGPMLDAWLALVLHTLVVPAVAVAVLALLRAPELKPALRKLGRLARR</sequence>
<feature type="transmembrane region" description="Helical" evidence="8">
    <location>
        <begin position="137"/>
        <end position="155"/>
    </location>
</feature>
<reference evidence="10" key="1">
    <citation type="submission" date="2016-10" db="EMBL/GenBank/DDBJ databases">
        <authorList>
            <person name="Varghese N."/>
            <person name="Submissions S."/>
        </authorList>
    </citation>
    <scope>NUCLEOTIDE SEQUENCE [LARGE SCALE GENOMIC DNA]</scope>
    <source>
        <strain evidence="10">DSM 44771</strain>
    </source>
</reference>
<feature type="transmembrane region" description="Helical" evidence="8">
    <location>
        <begin position="65"/>
        <end position="82"/>
    </location>
</feature>
<proteinExistence type="predicted"/>
<keyword evidence="5" id="KW-0573">Peptidoglycan synthesis</keyword>
<feature type="transmembrane region" description="Helical" evidence="8">
    <location>
        <begin position="205"/>
        <end position="227"/>
    </location>
</feature>
<keyword evidence="2" id="KW-1003">Cell membrane</keyword>
<evidence type="ECO:0000256" key="4">
    <source>
        <dbReference type="ARBA" id="ARBA00022960"/>
    </source>
</evidence>
<keyword evidence="6 8" id="KW-1133">Transmembrane helix</keyword>
<evidence type="ECO:0000256" key="1">
    <source>
        <dbReference type="ARBA" id="ARBA00004651"/>
    </source>
</evidence>
<dbReference type="NCBIfam" id="TIGR01695">
    <property type="entry name" value="murJ_mviN"/>
    <property type="match status" value="1"/>
</dbReference>
<dbReference type="STRING" id="95161.SAMN05660874_03534"/>
<feature type="transmembrane region" description="Helical" evidence="8">
    <location>
        <begin position="327"/>
        <end position="348"/>
    </location>
</feature>
<dbReference type="RefSeq" id="WP_093419097.1">
    <property type="nucleotide sequence ID" value="NZ_FOZX01000005.1"/>
</dbReference>
<feature type="transmembrane region" description="Helical" evidence="8">
    <location>
        <begin position="403"/>
        <end position="423"/>
    </location>
</feature>
<keyword evidence="4" id="KW-0133">Cell shape</keyword>
<dbReference type="PRINTS" id="PR01806">
    <property type="entry name" value="VIRFACTRMVIN"/>
</dbReference>
<dbReference type="OrthoDB" id="9786339at2"/>
<feature type="transmembrane region" description="Helical" evidence="8">
    <location>
        <begin position="247"/>
        <end position="273"/>
    </location>
</feature>
<evidence type="ECO:0000313" key="9">
    <source>
        <dbReference type="EMBL" id="SFS81775.1"/>
    </source>
</evidence>
<feature type="transmembrane region" description="Helical" evidence="8">
    <location>
        <begin position="429"/>
        <end position="451"/>
    </location>
</feature>
<evidence type="ECO:0000256" key="3">
    <source>
        <dbReference type="ARBA" id="ARBA00022692"/>
    </source>
</evidence>
<feature type="transmembrane region" description="Helical" evidence="8">
    <location>
        <begin position="103"/>
        <end position="125"/>
    </location>
</feature>
<dbReference type="EMBL" id="FOZX01000005">
    <property type="protein sequence ID" value="SFS81775.1"/>
    <property type="molecule type" value="Genomic_DNA"/>
</dbReference>
<dbReference type="GO" id="GO:0009252">
    <property type="term" value="P:peptidoglycan biosynthetic process"/>
    <property type="evidence" value="ECO:0007669"/>
    <property type="project" value="UniProtKB-KW"/>
</dbReference>
<evidence type="ECO:0000256" key="2">
    <source>
        <dbReference type="ARBA" id="ARBA00022475"/>
    </source>
</evidence>
<evidence type="ECO:0000256" key="8">
    <source>
        <dbReference type="SAM" id="Phobius"/>
    </source>
</evidence>
<dbReference type="PANTHER" id="PTHR47019:SF1">
    <property type="entry name" value="LIPID II FLIPPASE MURJ"/>
    <property type="match status" value="1"/>
</dbReference>
<name>A0A1I6SXT4_9PSEU</name>
<dbReference type="Pfam" id="PF03023">
    <property type="entry name" value="MurJ"/>
    <property type="match status" value="1"/>
</dbReference>
<comment type="subcellular location">
    <subcellularLocation>
        <location evidence="1">Cell membrane</location>
        <topology evidence="1">Multi-pass membrane protein</topology>
    </subcellularLocation>
</comment>
<dbReference type="GO" id="GO:0008360">
    <property type="term" value="P:regulation of cell shape"/>
    <property type="evidence" value="ECO:0007669"/>
    <property type="project" value="UniProtKB-KW"/>
</dbReference>
<protein>
    <submittedName>
        <fullName evidence="9">Putative peptidoglycan lipid II flippase</fullName>
    </submittedName>
</protein>
<dbReference type="PANTHER" id="PTHR47019">
    <property type="entry name" value="LIPID II FLIPPASE MURJ"/>
    <property type="match status" value="1"/>
</dbReference>
<dbReference type="InterPro" id="IPR004268">
    <property type="entry name" value="MurJ"/>
</dbReference>
<feature type="transmembrane region" description="Helical" evidence="8">
    <location>
        <begin position="167"/>
        <end position="189"/>
    </location>
</feature>
<feature type="transmembrane region" description="Helical" evidence="8">
    <location>
        <begin position="463"/>
        <end position="489"/>
    </location>
</feature>
<gene>
    <name evidence="9" type="ORF">SAMN05660874_03534</name>
</gene>
<feature type="transmembrane region" description="Helical" evidence="8">
    <location>
        <begin position="20"/>
        <end position="45"/>
    </location>
</feature>
<dbReference type="GO" id="GO:0005886">
    <property type="term" value="C:plasma membrane"/>
    <property type="evidence" value="ECO:0007669"/>
    <property type="project" value="UniProtKB-SubCell"/>
</dbReference>
<evidence type="ECO:0000256" key="7">
    <source>
        <dbReference type="ARBA" id="ARBA00023136"/>
    </source>
</evidence>
<feature type="transmembrane region" description="Helical" evidence="8">
    <location>
        <begin position="501"/>
        <end position="523"/>
    </location>
</feature>
<feature type="transmembrane region" description="Helical" evidence="8">
    <location>
        <begin position="285"/>
        <end position="306"/>
    </location>
</feature>
<accession>A0A1I6SXT4</accession>
<evidence type="ECO:0000313" key="10">
    <source>
        <dbReference type="Proteomes" id="UP000198852"/>
    </source>
</evidence>
<keyword evidence="10" id="KW-1185">Reference proteome</keyword>
<evidence type="ECO:0000256" key="6">
    <source>
        <dbReference type="ARBA" id="ARBA00022989"/>
    </source>
</evidence>
<dbReference type="InterPro" id="IPR051050">
    <property type="entry name" value="Lipid_II_flippase_MurJ/MviN"/>
</dbReference>
<feature type="transmembrane region" description="Helical" evidence="8">
    <location>
        <begin position="368"/>
        <end position="391"/>
    </location>
</feature>
<keyword evidence="3 8" id="KW-0812">Transmembrane</keyword>
<dbReference type="GO" id="GO:0015648">
    <property type="term" value="F:lipid-linked peptidoglycan transporter activity"/>
    <property type="evidence" value="ECO:0007669"/>
    <property type="project" value="TreeGrafter"/>
</dbReference>
<organism evidence="9 10">
    <name type="scientific">Saccharopolyspora flava</name>
    <dbReference type="NCBI Taxonomy" id="95161"/>
    <lineage>
        <taxon>Bacteria</taxon>
        <taxon>Bacillati</taxon>
        <taxon>Actinomycetota</taxon>
        <taxon>Actinomycetes</taxon>
        <taxon>Pseudonocardiales</taxon>
        <taxon>Pseudonocardiaceae</taxon>
        <taxon>Saccharopolyspora</taxon>
    </lineage>
</organism>
<dbReference type="GO" id="GO:0034204">
    <property type="term" value="P:lipid translocation"/>
    <property type="evidence" value="ECO:0007669"/>
    <property type="project" value="TreeGrafter"/>
</dbReference>
<dbReference type="AlphaFoldDB" id="A0A1I6SXT4"/>